<dbReference type="AlphaFoldDB" id="A0A127V8N8"/>
<comment type="pathway">
    <text evidence="5">Nucleotide-sugar biosynthesis; CMP-3-deoxy-D-manno-octulosonate biosynthesis; CMP-3-deoxy-D-manno-octulosonate from 3-deoxy-D-manno-octulosonate and CTP: step 1/1.</text>
</comment>
<dbReference type="Pfam" id="PF02348">
    <property type="entry name" value="CTP_transf_3"/>
    <property type="match status" value="1"/>
</dbReference>
<keyword evidence="3 5" id="KW-0548">Nucleotidyltransferase</keyword>
<evidence type="ECO:0000256" key="5">
    <source>
        <dbReference type="HAMAP-Rule" id="MF_00057"/>
    </source>
</evidence>
<dbReference type="PATRIC" id="fig|188932.3.peg.657"/>
<dbReference type="NCBIfam" id="NF009905">
    <property type="entry name" value="PRK13368.1"/>
    <property type="match status" value="1"/>
</dbReference>
<evidence type="ECO:0000256" key="3">
    <source>
        <dbReference type="ARBA" id="ARBA00022695"/>
    </source>
</evidence>
<dbReference type="GO" id="GO:0009103">
    <property type="term" value="P:lipopolysaccharide biosynthetic process"/>
    <property type="evidence" value="ECO:0007669"/>
    <property type="project" value="UniProtKB-UniRule"/>
</dbReference>
<dbReference type="EMBL" id="CP014504">
    <property type="protein sequence ID" value="AMP97589.1"/>
    <property type="molecule type" value="Genomic_DNA"/>
</dbReference>
<dbReference type="KEGG" id="pcm:AY601_0639"/>
<reference evidence="6 7" key="1">
    <citation type="submission" date="2016-03" db="EMBL/GenBank/DDBJ databases">
        <title>Complete genome sequence of Pedobacter cryoconitis PAMC 27485.</title>
        <authorList>
            <person name="Lee J."/>
            <person name="Kim O.-S."/>
        </authorList>
    </citation>
    <scope>NUCLEOTIDE SEQUENCE [LARGE SCALE GENOMIC DNA]</scope>
    <source>
        <strain evidence="6 7">PAMC 27485</strain>
    </source>
</reference>
<dbReference type="GO" id="GO:0008690">
    <property type="term" value="F:3-deoxy-manno-octulosonate cytidylyltransferase activity"/>
    <property type="evidence" value="ECO:0007669"/>
    <property type="project" value="UniProtKB-UniRule"/>
</dbReference>
<dbReference type="FunFam" id="3.90.550.10:FF:000011">
    <property type="entry name" value="3-deoxy-manno-octulosonate cytidylyltransferase"/>
    <property type="match status" value="1"/>
</dbReference>
<evidence type="ECO:0000313" key="6">
    <source>
        <dbReference type="EMBL" id="AMP97589.1"/>
    </source>
</evidence>
<organism evidence="6 7">
    <name type="scientific">Pedobacter cryoconitis</name>
    <dbReference type="NCBI Taxonomy" id="188932"/>
    <lineage>
        <taxon>Bacteria</taxon>
        <taxon>Pseudomonadati</taxon>
        <taxon>Bacteroidota</taxon>
        <taxon>Sphingobacteriia</taxon>
        <taxon>Sphingobacteriales</taxon>
        <taxon>Sphingobacteriaceae</taxon>
        <taxon>Pedobacter</taxon>
    </lineage>
</organism>
<keyword evidence="7" id="KW-1185">Reference proteome</keyword>
<dbReference type="PANTHER" id="PTHR42866:SF2">
    <property type="entry name" value="3-DEOXY-MANNO-OCTULOSONATE CYTIDYLYLTRANSFERASE, MITOCHONDRIAL"/>
    <property type="match status" value="1"/>
</dbReference>
<name>A0A127V8N8_9SPHI</name>
<dbReference type="OrthoDB" id="9815559at2"/>
<comment type="similarity">
    <text evidence="5">Belongs to the KdsB family.</text>
</comment>
<evidence type="ECO:0000256" key="4">
    <source>
        <dbReference type="ARBA" id="ARBA00022985"/>
    </source>
</evidence>
<dbReference type="GO" id="GO:0016020">
    <property type="term" value="C:membrane"/>
    <property type="evidence" value="ECO:0007669"/>
    <property type="project" value="UniProtKB-SubCell"/>
</dbReference>
<dbReference type="GO" id="GO:0033468">
    <property type="term" value="P:CMP-keto-3-deoxy-D-manno-octulosonic acid biosynthetic process"/>
    <property type="evidence" value="ECO:0007669"/>
    <property type="project" value="UniProtKB-UniRule"/>
</dbReference>
<comment type="catalytic activity">
    <reaction evidence="5">
        <text>3-deoxy-alpha-D-manno-oct-2-ulosonate + CTP = CMP-3-deoxy-beta-D-manno-octulosonate + diphosphate</text>
        <dbReference type="Rhea" id="RHEA:23448"/>
        <dbReference type="ChEBI" id="CHEBI:33019"/>
        <dbReference type="ChEBI" id="CHEBI:37563"/>
        <dbReference type="ChEBI" id="CHEBI:85986"/>
        <dbReference type="ChEBI" id="CHEBI:85987"/>
        <dbReference type="EC" id="2.7.7.38"/>
    </reaction>
</comment>
<dbReference type="InterPro" id="IPR003329">
    <property type="entry name" value="Cytidylyl_trans"/>
</dbReference>
<keyword evidence="5" id="KW-0963">Cytoplasm</keyword>
<dbReference type="CDD" id="cd02517">
    <property type="entry name" value="CMP-KDO-Synthetase"/>
    <property type="match status" value="1"/>
</dbReference>
<evidence type="ECO:0000256" key="1">
    <source>
        <dbReference type="ARBA" id="ARBA00004370"/>
    </source>
</evidence>
<dbReference type="HAMAP" id="MF_00057">
    <property type="entry name" value="KdsB"/>
    <property type="match status" value="1"/>
</dbReference>
<dbReference type="InterPro" id="IPR029044">
    <property type="entry name" value="Nucleotide-diphossugar_trans"/>
</dbReference>
<evidence type="ECO:0000256" key="2">
    <source>
        <dbReference type="ARBA" id="ARBA00022679"/>
    </source>
</evidence>
<comment type="function">
    <text evidence="5">Activates KDO (a required 8-carbon sugar) for incorporation into bacterial lipopolysaccharide in Gram-negative bacteria.</text>
</comment>
<keyword evidence="4 5" id="KW-0448">Lipopolysaccharide biosynthesis</keyword>
<sequence length="246" mass="27957">MAKLGIIPARYASTRFPGKPLIDINGKSMIQRVYEQACSAASLDQVVIATDDERIIAEIKRFGGEYALTRADHQSGTDRCAEVATKYPGFDVVINIQGDEPFIDPVQIDLLSSCFEDPQVKLATLIKKIYTEEELFNQSIPKVVLNSNQEAIYFSRQTIPFQRNKAPQDWLKAFQFYKHIGIYGYTTETLLRITQLEPSTLELAESLEQLRWLENGYKIKTKVTDLETFAVDTPEDLEIIIRIKGN</sequence>
<evidence type="ECO:0000313" key="7">
    <source>
        <dbReference type="Proteomes" id="UP000071561"/>
    </source>
</evidence>
<dbReference type="NCBIfam" id="TIGR00466">
    <property type="entry name" value="kdsB"/>
    <property type="match status" value="1"/>
</dbReference>
<dbReference type="GO" id="GO:0005829">
    <property type="term" value="C:cytosol"/>
    <property type="evidence" value="ECO:0007669"/>
    <property type="project" value="TreeGrafter"/>
</dbReference>
<dbReference type="UniPathway" id="UPA00358">
    <property type="reaction ID" value="UER00476"/>
</dbReference>
<gene>
    <name evidence="5" type="primary">kdsB</name>
    <name evidence="6" type="ORF">AY601_0639</name>
</gene>
<dbReference type="NCBIfam" id="NF003952">
    <property type="entry name" value="PRK05450.1-5"/>
    <property type="match status" value="1"/>
</dbReference>
<dbReference type="NCBIfam" id="NF003950">
    <property type="entry name" value="PRK05450.1-3"/>
    <property type="match status" value="1"/>
</dbReference>
<protein>
    <recommendedName>
        <fullName evidence="5">3-deoxy-manno-octulosonate cytidylyltransferase</fullName>
        <ecNumber evidence="5">2.7.7.38</ecNumber>
    </recommendedName>
    <alternativeName>
        <fullName evidence="5">CMP-2-keto-3-deoxyoctulosonic acid synthase</fullName>
        <shortName evidence="5">CKS</shortName>
        <shortName evidence="5">CMP-KDO synthase</shortName>
    </alternativeName>
</protein>
<accession>A0A127V8N8</accession>
<dbReference type="EC" id="2.7.7.38" evidence="5"/>
<dbReference type="Gene3D" id="3.90.550.10">
    <property type="entry name" value="Spore Coat Polysaccharide Biosynthesis Protein SpsA, Chain A"/>
    <property type="match status" value="1"/>
</dbReference>
<dbReference type="RefSeq" id="WP_068396330.1">
    <property type="nucleotide sequence ID" value="NZ_CP014504.1"/>
</dbReference>
<comment type="subcellular location">
    <subcellularLocation>
        <location evidence="5">Cytoplasm</location>
    </subcellularLocation>
    <subcellularLocation>
        <location evidence="1">Membrane</location>
    </subcellularLocation>
</comment>
<dbReference type="Proteomes" id="UP000071561">
    <property type="component" value="Chromosome"/>
</dbReference>
<dbReference type="SUPFAM" id="SSF53448">
    <property type="entry name" value="Nucleotide-diphospho-sugar transferases"/>
    <property type="match status" value="1"/>
</dbReference>
<keyword evidence="2 5" id="KW-0808">Transferase</keyword>
<proteinExistence type="inferred from homology"/>
<dbReference type="PANTHER" id="PTHR42866">
    <property type="entry name" value="3-DEOXY-MANNO-OCTULOSONATE CYTIDYLYLTRANSFERASE"/>
    <property type="match status" value="1"/>
</dbReference>
<dbReference type="InterPro" id="IPR004528">
    <property type="entry name" value="KdsB"/>
</dbReference>